<evidence type="ECO:0000256" key="3">
    <source>
        <dbReference type="ARBA" id="ARBA00012438"/>
    </source>
</evidence>
<gene>
    <name evidence="18" type="ORF">FLP30_10080</name>
</gene>
<dbReference type="SUPFAM" id="SSF55874">
    <property type="entry name" value="ATPase domain of HSP90 chaperone/DNA topoisomerase II/histidine kinase"/>
    <property type="match status" value="1"/>
</dbReference>
<protein>
    <recommendedName>
        <fullName evidence="3">histidine kinase</fullName>
        <ecNumber evidence="3">2.7.13.3</ecNumber>
    </recommendedName>
</protein>
<keyword evidence="19" id="KW-1185">Reference proteome</keyword>
<keyword evidence="9" id="KW-0547">Nucleotide-binding</keyword>
<evidence type="ECO:0000256" key="9">
    <source>
        <dbReference type="ARBA" id="ARBA00022741"/>
    </source>
</evidence>
<dbReference type="InterPro" id="IPR036890">
    <property type="entry name" value="HATPase_C_sf"/>
</dbReference>
<accession>A0A5C1YNX2</accession>
<evidence type="ECO:0000256" key="1">
    <source>
        <dbReference type="ARBA" id="ARBA00000085"/>
    </source>
</evidence>
<dbReference type="SMART" id="SM00388">
    <property type="entry name" value="HisKA"/>
    <property type="match status" value="1"/>
</dbReference>
<keyword evidence="12 15" id="KW-1133">Transmembrane helix</keyword>
<feature type="domain" description="Histidine kinase" evidence="16">
    <location>
        <begin position="242"/>
        <end position="442"/>
    </location>
</feature>
<dbReference type="PANTHER" id="PTHR44936:SF5">
    <property type="entry name" value="SENSOR HISTIDINE KINASE ENVZ"/>
    <property type="match status" value="1"/>
</dbReference>
<keyword evidence="14 15" id="KW-0472">Membrane</keyword>
<dbReference type="EC" id="2.7.13.3" evidence="3"/>
<proteinExistence type="predicted"/>
<evidence type="ECO:0000256" key="2">
    <source>
        <dbReference type="ARBA" id="ARBA00004429"/>
    </source>
</evidence>
<dbReference type="Proteomes" id="UP000324536">
    <property type="component" value="Chromosome"/>
</dbReference>
<dbReference type="InterPro" id="IPR003660">
    <property type="entry name" value="HAMP_dom"/>
</dbReference>
<dbReference type="CDD" id="cd06225">
    <property type="entry name" value="HAMP"/>
    <property type="match status" value="1"/>
</dbReference>
<keyword evidence="5" id="KW-0997">Cell inner membrane</keyword>
<evidence type="ECO:0000256" key="4">
    <source>
        <dbReference type="ARBA" id="ARBA00022475"/>
    </source>
</evidence>
<dbReference type="InterPro" id="IPR004358">
    <property type="entry name" value="Sig_transdc_His_kin-like_C"/>
</dbReference>
<name>A0A5C1YNX2_9PROT</name>
<evidence type="ECO:0000256" key="5">
    <source>
        <dbReference type="ARBA" id="ARBA00022519"/>
    </source>
</evidence>
<dbReference type="Pfam" id="PF00672">
    <property type="entry name" value="HAMP"/>
    <property type="match status" value="1"/>
</dbReference>
<evidence type="ECO:0000256" key="8">
    <source>
        <dbReference type="ARBA" id="ARBA00022692"/>
    </source>
</evidence>
<keyword evidence="13" id="KW-0902">Two-component regulatory system</keyword>
<dbReference type="SMART" id="SM00304">
    <property type="entry name" value="HAMP"/>
    <property type="match status" value="1"/>
</dbReference>
<keyword evidence="8 15" id="KW-0812">Transmembrane</keyword>
<dbReference type="Pfam" id="PF02518">
    <property type="entry name" value="HATPase_c"/>
    <property type="match status" value="1"/>
</dbReference>
<evidence type="ECO:0000259" key="17">
    <source>
        <dbReference type="PROSITE" id="PS50885"/>
    </source>
</evidence>
<evidence type="ECO:0000259" key="16">
    <source>
        <dbReference type="PROSITE" id="PS50109"/>
    </source>
</evidence>
<dbReference type="EMBL" id="CP043506">
    <property type="protein sequence ID" value="QEO18036.1"/>
    <property type="molecule type" value="Genomic_DNA"/>
</dbReference>
<dbReference type="Pfam" id="PF00512">
    <property type="entry name" value="HisKA"/>
    <property type="match status" value="1"/>
</dbReference>
<dbReference type="AlphaFoldDB" id="A0A5C1YNX2"/>
<reference evidence="18 19" key="1">
    <citation type="submission" date="2019-09" db="EMBL/GenBank/DDBJ databases">
        <title>Genome sequencing of strain KACC 21233.</title>
        <authorList>
            <person name="Heo J."/>
            <person name="Kim S.-J."/>
            <person name="Kim J.-S."/>
            <person name="Hong S.-B."/>
            <person name="Kwon S.-W."/>
        </authorList>
    </citation>
    <scope>NUCLEOTIDE SEQUENCE [LARGE SCALE GENOMIC DNA]</scope>
    <source>
        <strain evidence="18 19">KACC 21233</strain>
    </source>
</reference>
<evidence type="ECO:0000256" key="10">
    <source>
        <dbReference type="ARBA" id="ARBA00022777"/>
    </source>
</evidence>
<dbReference type="InterPro" id="IPR003594">
    <property type="entry name" value="HATPase_dom"/>
</dbReference>
<dbReference type="Gene3D" id="6.10.340.10">
    <property type="match status" value="1"/>
</dbReference>
<feature type="transmembrane region" description="Helical" evidence="15">
    <location>
        <begin position="159"/>
        <end position="181"/>
    </location>
</feature>
<sequence length="442" mass="49071">MEKSVRRVLPGSLLGRSLLIVLFPLLITQAIALELFYGNFLKVVSRRLSDSVTSEIVLSLNALERFKQPEDKAWFLDQAQQHLQLVETWHAGAHLTRFGSTHVLGPMDDALAKALTTSIHYPFFVRWRKSPYKVRISIQMPDGVLAVEVPRKRLDMGQIWLFVAWTVGSTLLLFVIASLFMRNQVRAIRRLAHAAEEFGLGRDAGPIRPVGAREVRMAAVAFNRMQDRIYRFVVQRTGVLAGVSHDLRTPLARLRLSLAMLPQDGAVRAEDIRQDVEDMVGDVVEMEHMIDSYLAFARGEGAETAEPVELAPFLEDVVAAARRAGGHILELDVPQDLHVHMRADAMRRTFGNLLDNARRHDASVTVSARRVGKSVCILVDDNGPGIPPERRESMLRAFESGRTGGSGLGLTIARDIVRAHGGDLELDSAPAGGLRVRLMLPL</sequence>
<dbReference type="KEGG" id="acek:FLP30_10080"/>
<dbReference type="PRINTS" id="PR00344">
    <property type="entry name" value="BCTRLSENSOR"/>
</dbReference>
<feature type="domain" description="HAMP" evidence="17">
    <location>
        <begin position="182"/>
        <end position="234"/>
    </location>
</feature>
<evidence type="ECO:0000256" key="7">
    <source>
        <dbReference type="ARBA" id="ARBA00022679"/>
    </source>
</evidence>
<evidence type="ECO:0000256" key="14">
    <source>
        <dbReference type="ARBA" id="ARBA00023136"/>
    </source>
</evidence>
<dbReference type="GO" id="GO:0005886">
    <property type="term" value="C:plasma membrane"/>
    <property type="evidence" value="ECO:0007669"/>
    <property type="project" value="UniProtKB-SubCell"/>
</dbReference>
<evidence type="ECO:0000256" key="15">
    <source>
        <dbReference type="SAM" id="Phobius"/>
    </source>
</evidence>
<keyword evidence="6" id="KW-0597">Phosphoprotein</keyword>
<dbReference type="InterPro" id="IPR003661">
    <property type="entry name" value="HisK_dim/P_dom"/>
</dbReference>
<dbReference type="SUPFAM" id="SSF47384">
    <property type="entry name" value="Homodimeric domain of signal transducing histidine kinase"/>
    <property type="match status" value="1"/>
</dbReference>
<dbReference type="InterPro" id="IPR036097">
    <property type="entry name" value="HisK_dim/P_sf"/>
</dbReference>
<organism evidence="18 19">
    <name type="scientific">Acetobacter vaccinii</name>
    <dbReference type="NCBI Taxonomy" id="2592655"/>
    <lineage>
        <taxon>Bacteria</taxon>
        <taxon>Pseudomonadati</taxon>
        <taxon>Pseudomonadota</taxon>
        <taxon>Alphaproteobacteria</taxon>
        <taxon>Acetobacterales</taxon>
        <taxon>Acetobacteraceae</taxon>
        <taxon>Acetobacter</taxon>
    </lineage>
</organism>
<dbReference type="RefSeq" id="WP_149279709.1">
    <property type="nucleotide sequence ID" value="NZ_CP043506.1"/>
</dbReference>
<dbReference type="PROSITE" id="PS50109">
    <property type="entry name" value="HIS_KIN"/>
    <property type="match status" value="1"/>
</dbReference>
<dbReference type="PROSITE" id="PS50885">
    <property type="entry name" value="HAMP"/>
    <property type="match status" value="1"/>
</dbReference>
<comment type="subcellular location">
    <subcellularLocation>
        <location evidence="2">Cell inner membrane</location>
        <topology evidence="2">Multi-pass membrane protein</topology>
    </subcellularLocation>
</comment>
<dbReference type="GO" id="GO:0000155">
    <property type="term" value="F:phosphorelay sensor kinase activity"/>
    <property type="evidence" value="ECO:0007669"/>
    <property type="project" value="InterPro"/>
</dbReference>
<dbReference type="Gene3D" id="3.30.565.10">
    <property type="entry name" value="Histidine kinase-like ATPase, C-terminal domain"/>
    <property type="match status" value="1"/>
</dbReference>
<dbReference type="OrthoDB" id="9804645at2"/>
<dbReference type="SMART" id="SM00387">
    <property type="entry name" value="HATPase_c"/>
    <property type="match status" value="1"/>
</dbReference>
<dbReference type="PANTHER" id="PTHR44936">
    <property type="entry name" value="SENSOR PROTEIN CREC"/>
    <property type="match status" value="1"/>
</dbReference>
<dbReference type="CDD" id="cd00082">
    <property type="entry name" value="HisKA"/>
    <property type="match status" value="1"/>
</dbReference>
<dbReference type="GO" id="GO:0005524">
    <property type="term" value="F:ATP binding"/>
    <property type="evidence" value="ECO:0007669"/>
    <property type="project" value="UniProtKB-KW"/>
</dbReference>
<dbReference type="CDD" id="cd00075">
    <property type="entry name" value="HATPase"/>
    <property type="match status" value="1"/>
</dbReference>
<keyword evidence="4" id="KW-1003">Cell membrane</keyword>
<dbReference type="Gene3D" id="1.10.287.130">
    <property type="match status" value="1"/>
</dbReference>
<evidence type="ECO:0000256" key="13">
    <source>
        <dbReference type="ARBA" id="ARBA00023012"/>
    </source>
</evidence>
<keyword evidence="11" id="KW-0067">ATP-binding</keyword>
<keyword evidence="10" id="KW-0418">Kinase</keyword>
<dbReference type="InterPro" id="IPR050980">
    <property type="entry name" value="2C_sensor_his_kinase"/>
</dbReference>
<evidence type="ECO:0000313" key="18">
    <source>
        <dbReference type="EMBL" id="QEO18036.1"/>
    </source>
</evidence>
<evidence type="ECO:0000256" key="11">
    <source>
        <dbReference type="ARBA" id="ARBA00022840"/>
    </source>
</evidence>
<keyword evidence="7" id="KW-0808">Transferase</keyword>
<evidence type="ECO:0000256" key="12">
    <source>
        <dbReference type="ARBA" id="ARBA00022989"/>
    </source>
</evidence>
<dbReference type="InterPro" id="IPR005467">
    <property type="entry name" value="His_kinase_dom"/>
</dbReference>
<evidence type="ECO:0000256" key="6">
    <source>
        <dbReference type="ARBA" id="ARBA00022553"/>
    </source>
</evidence>
<comment type="catalytic activity">
    <reaction evidence="1">
        <text>ATP + protein L-histidine = ADP + protein N-phospho-L-histidine.</text>
        <dbReference type="EC" id="2.7.13.3"/>
    </reaction>
</comment>
<evidence type="ECO:0000313" key="19">
    <source>
        <dbReference type="Proteomes" id="UP000324536"/>
    </source>
</evidence>